<keyword evidence="1" id="KW-0805">Transcription regulation</keyword>
<evidence type="ECO:0000256" key="4">
    <source>
        <dbReference type="PROSITE-ProRule" id="PRU00335"/>
    </source>
</evidence>
<dbReference type="InterPro" id="IPR001647">
    <property type="entry name" value="HTH_TetR"/>
</dbReference>
<dbReference type="KEGG" id="aaci:ASQ49_13790"/>
<dbReference type="Pfam" id="PF00440">
    <property type="entry name" value="TetR_N"/>
    <property type="match status" value="1"/>
</dbReference>
<dbReference type="GO" id="GO:0000976">
    <property type="term" value="F:transcription cis-regulatory region binding"/>
    <property type="evidence" value="ECO:0007669"/>
    <property type="project" value="TreeGrafter"/>
</dbReference>
<reference evidence="8 10" key="1">
    <citation type="journal article" date="2016" name="Plant Dis.">
        <title>Improved production of propionic acid using genome shuffling.</title>
        <authorList>
            <person name="Luna-Flores C.H."/>
            <person name="Palfreyman R.W."/>
            <person name="Kromer J.O."/>
            <person name="Nielsen L.K."/>
            <person name="Marcellin E."/>
        </authorList>
    </citation>
    <scope>NUCLEOTIDE SEQUENCE [LARGE SCALE GENOMIC DNA]</scope>
    <source>
        <strain evidence="8 10">F3E8</strain>
    </source>
</reference>
<dbReference type="Proteomes" id="UP000178666">
    <property type="component" value="Chromosome"/>
</dbReference>
<evidence type="ECO:0000256" key="2">
    <source>
        <dbReference type="ARBA" id="ARBA00023125"/>
    </source>
</evidence>
<dbReference type="InterPro" id="IPR009057">
    <property type="entry name" value="Homeodomain-like_sf"/>
</dbReference>
<proteinExistence type="predicted"/>
<evidence type="ECO:0000313" key="8">
    <source>
        <dbReference type="EMBL" id="AOZ46209.1"/>
    </source>
</evidence>
<dbReference type="GeneID" id="88086744"/>
<dbReference type="PANTHER" id="PTHR30055">
    <property type="entry name" value="HTH-TYPE TRANSCRIPTIONAL REGULATOR RUTR"/>
    <property type="match status" value="1"/>
</dbReference>
<sequence>MTDSPVTEARSAGRSAPPREGLRERKKRRTRNEIHVAALEMVLDDGLENVTVERIAERAGISPRTFFNYFPTKEAAILGIGPDSVERYADAFLARPVDEHAWESVVESVRESLNRDPERHELRRAVLFRYPELMRGLLTVFHDLRDAGTDALARRMETQGIEPGEARRLAIVYINLSSTLLLSSAQLAHHEQISSDEALDKVLTIIAMTG</sequence>
<organism evidence="7 9">
    <name type="scientific">Acidipropionibacterium acidipropionici</name>
    <dbReference type="NCBI Taxonomy" id="1748"/>
    <lineage>
        <taxon>Bacteria</taxon>
        <taxon>Bacillati</taxon>
        <taxon>Actinomycetota</taxon>
        <taxon>Actinomycetes</taxon>
        <taxon>Propionibacteriales</taxon>
        <taxon>Propionibacteriaceae</taxon>
        <taxon>Acidipropionibacterium</taxon>
    </lineage>
</organism>
<dbReference type="AlphaFoldDB" id="A0AAC8YDG8"/>
<dbReference type="Gene3D" id="1.10.357.10">
    <property type="entry name" value="Tetracycline Repressor, domain 2"/>
    <property type="match status" value="1"/>
</dbReference>
<protein>
    <recommendedName>
        <fullName evidence="6">HTH tetR-type domain-containing protein</fullName>
    </recommendedName>
</protein>
<dbReference type="InterPro" id="IPR023772">
    <property type="entry name" value="DNA-bd_HTH_TetR-type_CS"/>
</dbReference>
<keyword evidence="3" id="KW-0804">Transcription</keyword>
<evidence type="ECO:0000256" key="5">
    <source>
        <dbReference type="SAM" id="MobiDB-lite"/>
    </source>
</evidence>
<evidence type="ECO:0000313" key="10">
    <source>
        <dbReference type="Proteomes" id="UP000178666"/>
    </source>
</evidence>
<keyword evidence="2 4" id="KW-0238">DNA-binding</keyword>
<reference evidence="7 9" key="2">
    <citation type="submission" date="2016-02" db="EMBL/GenBank/DDBJ databases">
        <title>Complete Genome Sequence of Propionibacterium acidipropionici ATCC 55737.</title>
        <authorList>
            <person name="Luna Flores C.H."/>
            <person name="Nielsen L.K."/>
            <person name="Marcellin E."/>
        </authorList>
    </citation>
    <scope>NUCLEOTIDE SEQUENCE [LARGE SCALE GENOMIC DNA]</scope>
    <source>
        <strain evidence="7 9">ATCC 55737</strain>
    </source>
</reference>
<feature type="DNA-binding region" description="H-T-H motif" evidence="4">
    <location>
        <begin position="51"/>
        <end position="70"/>
    </location>
</feature>
<dbReference type="PROSITE" id="PS50977">
    <property type="entry name" value="HTH_TETR_2"/>
    <property type="match status" value="1"/>
</dbReference>
<dbReference type="RefSeq" id="WP_015070573.1">
    <property type="nucleotide sequence ID" value="NZ_CP013126.1"/>
</dbReference>
<dbReference type="InterPro" id="IPR050109">
    <property type="entry name" value="HTH-type_TetR-like_transc_reg"/>
</dbReference>
<feature type="domain" description="HTH tetR-type" evidence="6">
    <location>
        <begin position="28"/>
        <end position="88"/>
    </location>
</feature>
<evidence type="ECO:0000313" key="7">
    <source>
        <dbReference type="EMBL" id="AMS04718.1"/>
    </source>
</evidence>
<gene>
    <name evidence="8" type="ORF">A8L58_05135</name>
    <name evidence="7" type="ORF">AXH35_03670</name>
</gene>
<dbReference type="SUPFAM" id="SSF46689">
    <property type="entry name" value="Homeodomain-like"/>
    <property type="match status" value="1"/>
</dbReference>
<evidence type="ECO:0000313" key="9">
    <source>
        <dbReference type="Proteomes" id="UP000075221"/>
    </source>
</evidence>
<dbReference type="PANTHER" id="PTHR30055:SF238">
    <property type="entry name" value="MYCOFACTOCIN BIOSYNTHESIS TRANSCRIPTIONAL REGULATOR MFTR-RELATED"/>
    <property type="match status" value="1"/>
</dbReference>
<evidence type="ECO:0000256" key="1">
    <source>
        <dbReference type="ARBA" id="ARBA00023015"/>
    </source>
</evidence>
<keyword evidence="10" id="KW-1185">Reference proteome</keyword>
<dbReference type="Proteomes" id="UP000075221">
    <property type="component" value="Chromosome"/>
</dbReference>
<dbReference type="GO" id="GO:0003700">
    <property type="term" value="F:DNA-binding transcription factor activity"/>
    <property type="evidence" value="ECO:0007669"/>
    <property type="project" value="TreeGrafter"/>
</dbReference>
<name>A0AAC8YDG8_9ACTN</name>
<dbReference type="EMBL" id="CP015970">
    <property type="protein sequence ID" value="AOZ46209.1"/>
    <property type="molecule type" value="Genomic_DNA"/>
</dbReference>
<evidence type="ECO:0000256" key="3">
    <source>
        <dbReference type="ARBA" id="ARBA00023163"/>
    </source>
</evidence>
<accession>A0AAC8YDG8</accession>
<evidence type="ECO:0000259" key="6">
    <source>
        <dbReference type="PROSITE" id="PS50977"/>
    </source>
</evidence>
<dbReference type="PROSITE" id="PS01081">
    <property type="entry name" value="HTH_TETR_1"/>
    <property type="match status" value="1"/>
</dbReference>
<feature type="region of interest" description="Disordered" evidence="5">
    <location>
        <begin position="1"/>
        <end position="29"/>
    </location>
</feature>
<dbReference type="EMBL" id="CP014352">
    <property type="protein sequence ID" value="AMS04718.1"/>
    <property type="molecule type" value="Genomic_DNA"/>
</dbReference>